<dbReference type="PROSITE" id="PS51257">
    <property type="entry name" value="PROKAR_LIPOPROTEIN"/>
    <property type="match status" value="1"/>
</dbReference>
<dbReference type="Proteomes" id="UP000501003">
    <property type="component" value="Chromosome"/>
</dbReference>
<feature type="chain" id="PRO_5028857141" evidence="1">
    <location>
        <begin position="25"/>
        <end position="122"/>
    </location>
</feature>
<feature type="signal peptide" evidence="1">
    <location>
        <begin position="1"/>
        <end position="24"/>
    </location>
</feature>
<dbReference type="KEGG" id="aqg:HRU87_05165"/>
<dbReference type="InterPro" id="IPR036873">
    <property type="entry name" value="Rhodanese-like_dom_sf"/>
</dbReference>
<dbReference type="InterPro" id="IPR050229">
    <property type="entry name" value="GlpE_sulfurtransferase"/>
</dbReference>
<dbReference type="Gene3D" id="3.40.250.10">
    <property type="entry name" value="Rhodanese-like domain"/>
    <property type="match status" value="1"/>
</dbReference>
<proteinExistence type="predicted"/>
<evidence type="ECO:0000313" key="3">
    <source>
        <dbReference type="EMBL" id="QKJ25564.1"/>
    </source>
</evidence>
<organism evidence="3 4">
    <name type="scientific">Aquiluna borgnonia</name>
    <dbReference type="NCBI Taxonomy" id="2499157"/>
    <lineage>
        <taxon>Bacteria</taxon>
        <taxon>Bacillati</taxon>
        <taxon>Actinomycetota</taxon>
        <taxon>Actinomycetes</taxon>
        <taxon>Micrococcales</taxon>
        <taxon>Microbacteriaceae</taxon>
        <taxon>Luna cluster</taxon>
        <taxon>Luna-1 subcluster</taxon>
        <taxon>Aquiluna</taxon>
    </lineage>
</organism>
<dbReference type="InterPro" id="IPR001763">
    <property type="entry name" value="Rhodanese-like_dom"/>
</dbReference>
<dbReference type="CDD" id="cd00158">
    <property type="entry name" value="RHOD"/>
    <property type="match status" value="1"/>
</dbReference>
<protein>
    <submittedName>
        <fullName evidence="3">Rhodanese-like domain-containing protein</fullName>
    </submittedName>
</protein>
<reference evidence="3 4" key="1">
    <citation type="submission" date="2020-05" db="EMBL/GenBank/DDBJ databases">
        <title>Aquirufa sp. strain 15G-AUS-rot a new Aquirufa species.</title>
        <authorList>
            <person name="Pitt A."/>
            <person name="Hahn M.W."/>
        </authorList>
    </citation>
    <scope>NUCLEOTIDE SEQUENCE [LARGE SCALE GENOMIC DNA]</scope>
    <source>
        <strain evidence="3 4">15G-AUS-rot</strain>
    </source>
</reference>
<keyword evidence="1" id="KW-0732">Signal</keyword>
<dbReference type="Pfam" id="PF00581">
    <property type="entry name" value="Rhodanese"/>
    <property type="match status" value="1"/>
</dbReference>
<dbReference type="RefSeq" id="WP_173493861.1">
    <property type="nucleotide sequence ID" value="NZ_CP054056.1"/>
</dbReference>
<evidence type="ECO:0000313" key="4">
    <source>
        <dbReference type="Proteomes" id="UP000501003"/>
    </source>
</evidence>
<dbReference type="EMBL" id="CP054056">
    <property type="protein sequence ID" value="QKJ25564.1"/>
    <property type="molecule type" value="Genomic_DNA"/>
</dbReference>
<dbReference type="SMART" id="SM00450">
    <property type="entry name" value="RHOD"/>
    <property type="match status" value="1"/>
</dbReference>
<keyword evidence="4" id="KW-1185">Reference proteome</keyword>
<feature type="domain" description="Rhodanese" evidence="2">
    <location>
        <begin position="34"/>
        <end position="119"/>
    </location>
</feature>
<dbReference type="PANTHER" id="PTHR43031">
    <property type="entry name" value="FAD-DEPENDENT OXIDOREDUCTASE"/>
    <property type="match status" value="1"/>
</dbReference>
<dbReference type="PANTHER" id="PTHR43031:SF1">
    <property type="entry name" value="PYRIDINE NUCLEOTIDE-DISULPHIDE OXIDOREDUCTASE"/>
    <property type="match status" value="1"/>
</dbReference>
<name>A0A7D4PXQ4_9MICO</name>
<dbReference type="AlphaFoldDB" id="A0A7D4PXQ4"/>
<sequence>MKIFKLLVAAVVAVFATVSLSACAPEAQDPSSYAAIIDVRTVEEWDSGHLEGAIRIGLADADFAAQLENLDKAADYYIYCRSGNRAGQAIDYMKSAGFTGNLVNGGSVANASAATGLAIVTD</sequence>
<accession>A0A7D4PXQ4</accession>
<dbReference type="PROSITE" id="PS50206">
    <property type="entry name" value="RHODANESE_3"/>
    <property type="match status" value="1"/>
</dbReference>
<gene>
    <name evidence="3" type="ORF">HRU87_05165</name>
</gene>
<evidence type="ECO:0000259" key="2">
    <source>
        <dbReference type="PROSITE" id="PS50206"/>
    </source>
</evidence>
<dbReference type="SUPFAM" id="SSF52821">
    <property type="entry name" value="Rhodanese/Cell cycle control phosphatase"/>
    <property type="match status" value="1"/>
</dbReference>
<evidence type="ECO:0000256" key="1">
    <source>
        <dbReference type="SAM" id="SignalP"/>
    </source>
</evidence>